<sequence>MRGYFVHCSTLGSNYGCSYRLLVNLQHTLLSARDCVVKICRYGIDGYDCPQQAAIQPSFPGFTPQARTILNAFTVSAGTQRSENCLTLNIWSKPSSKSGERKKPVFVLFHGGRFAGGNTSTPFANGQYLANNTDIIVVPVNYRLNIFGFPGSLNIDTNLGLRDQRLAVQWLQKNIHVFGGDSKKIAIAGQSSGGAAVDWWTYAYAQDPIIHGLISTSGNAFSFPQNSAAKQAENWSLISSLVGCNTTNHTTTLSCMRTIPWPTLSLAACRTAPTPGGSPIRSTPPFYPVVDNETVFSPSTYLSLASAGKFVPLPYFHGHNDNEQGYYVIPVFAQGRNVTAEQAQKFLLE</sequence>
<dbReference type="EMBL" id="HG992981">
    <property type="protein sequence ID" value="CAE7175956.1"/>
    <property type="molecule type" value="Genomic_DNA"/>
</dbReference>
<dbReference type="AlphaFoldDB" id="A0A6S6W5G8"/>
<keyword evidence="2 3" id="KW-0378">Hydrolase</keyword>
<dbReference type="Gene3D" id="3.40.50.1820">
    <property type="entry name" value="alpha/beta hydrolase"/>
    <property type="match status" value="1"/>
</dbReference>
<name>A0A6S6W5G8_9PLEO</name>
<protein>
    <recommendedName>
        <fullName evidence="3">Carboxylic ester hydrolase</fullName>
        <ecNumber evidence="3">3.1.1.-</ecNumber>
    </recommendedName>
</protein>
<dbReference type="Proteomes" id="UP000472372">
    <property type="component" value="Chromosome 5"/>
</dbReference>
<dbReference type="SUPFAM" id="SSF53474">
    <property type="entry name" value="alpha/beta-Hydrolases"/>
    <property type="match status" value="1"/>
</dbReference>
<gene>
    <name evidence="5" type="ORF">PTTW11_05911</name>
</gene>
<organism evidence="5 6">
    <name type="scientific">Pyrenophora teres f. teres</name>
    <dbReference type="NCBI Taxonomy" id="97479"/>
    <lineage>
        <taxon>Eukaryota</taxon>
        <taxon>Fungi</taxon>
        <taxon>Dikarya</taxon>
        <taxon>Ascomycota</taxon>
        <taxon>Pezizomycotina</taxon>
        <taxon>Dothideomycetes</taxon>
        <taxon>Pleosporomycetidae</taxon>
        <taxon>Pleosporales</taxon>
        <taxon>Pleosporineae</taxon>
        <taxon>Pleosporaceae</taxon>
        <taxon>Pyrenophora</taxon>
    </lineage>
</organism>
<dbReference type="InterPro" id="IPR002018">
    <property type="entry name" value="CarbesteraseB"/>
</dbReference>
<evidence type="ECO:0000259" key="4">
    <source>
        <dbReference type="Pfam" id="PF00135"/>
    </source>
</evidence>
<dbReference type="InterPro" id="IPR050654">
    <property type="entry name" value="AChE-related_enzymes"/>
</dbReference>
<dbReference type="PANTHER" id="PTHR43918:SF4">
    <property type="entry name" value="CARBOXYLIC ESTER HYDROLASE"/>
    <property type="match status" value="1"/>
</dbReference>
<evidence type="ECO:0000256" key="3">
    <source>
        <dbReference type="RuleBase" id="RU361235"/>
    </source>
</evidence>
<proteinExistence type="inferred from homology"/>
<dbReference type="InterPro" id="IPR019826">
    <property type="entry name" value="Carboxylesterase_B_AS"/>
</dbReference>
<evidence type="ECO:0000256" key="1">
    <source>
        <dbReference type="ARBA" id="ARBA00005964"/>
    </source>
</evidence>
<dbReference type="Pfam" id="PF00135">
    <property type="entry name" value="COesterase"/>
    <property type="match status" value="1"/>
</dbReference>
<dbReference type="PANTHER" id="PTHR43918">
    <property type="entry name" value="ACETYLCHOLINESTERASE"/>
    <property type="match status" value="1"/>
</dbReference>
<evidence type="ECO:0000256" key="2">
    <source>
        <dbReference type="ARBA" id="ARBA00022801"/>
    </source>
</evidence>
<feature type="domain" description="Carboxylesterase type B" evidence="4">
    <location>
        <begin position="64"/>
        <end position="334"/>
    </location>
</feature>
<dbReference type="GO" id="GO:0052689">
    <property type="term" value="F:carboxylic ester hydrolase activity"/>
    <property type="evidence" value="ECO:0007669"/>
    <property type="project" value="TreeGrafter"/>
</dbReference>
<comment type="similarity">
    <text evidence="1 3">Belongs to the type-B carboxylesterase/lipase family.</text>
</comment>
<dbReference type="PROSITE" id="PS00122">
    <property type="entry name" value="CARBOXYLESTERASE_B_1"/>
    <property type="match status" value="1"/>
</dbReference>
<evidence type="ECO:0000313" key="5">
    <source>
        <dbReference type="EMBL" id="CAE7175956.1"/>
    </source>
</evidence>
<reference evidence="5" key="1">
    <citation type="submission" date="2021-02" db="EMBL/GenBank/DDBJ databases">
        <authorList>
            <person name="Syme A R."/>
            <person name="Syme A R."/>
            <person name="Moolhuijzen P."/>
        </authorList>
    </citation>
    <scope>NUCLEOTIDE SEQUENCE</scope>
    <source>
        <strain evidence="5">W1-1</strain>
    </source>
</reference>
<dbReference type="InterPro" id="IPR029058">
    <property type="entry name" value="AB_hydrolase_fold"/>
</dbReference>
<accession>A0A6S6W5G8</accession>
<evidence type="ECO:0000313" key="6">
    <source>
        <dbReference type="Proteomes" id="UP000472372"/>
    </source>
</evidence>
<dbReference type="EC" id="3.1.1.-" evidence="3"/>